<reference evidence="2 3" key="1">
    <citation type="submission" date="2007-07" db="EMBL/GenBank/DDBJ databases">
        <title>Complete sequence of chromosome of Xanthobacter autotrophicus Py2.</title>
        <authorList>
            <consortium name="US DOE Joint Genome Institute"/>
            <person name="Copeland A."/>
            <person name="Lucas S."/>
            <person name="Lapidus A."/>
            <person name="Barry K."/>
            <person name="Glavina del Rio T."/>
            <person name="Hammon N."/>
            <person name="Israni S."/>
            <person name="Dalin E."/>
            <person name="Tice H."/>
            <person name="Pitluck S."/>
            <person name="Sims D."/>
            <person name="Brettin T."/>
            <person name="Bruce D."/>
            <person name="Detter J.C."/>
            <person name="Han C."/>
            <person name="Tapia R."/>
            <person name="Brainard J."/>
            <person name="Schmutz J."/>
            <person name="Larimer F."/>
            <person name="Land M."/>
            <person name="Hauser L."/>
            <person name="Kyrpides N."/>
            <person name="Kim E."/>
            <person name="Ensigns S.A."/>
            <person name="Richardson P."/>
        </authorList>
    </citation>
    <scope>NUCLEOTIDE SEQUENCE [LARGE SCALE GENOMIC DNA]</scope>
    <source>
        <strain evidence="3">ATCC BAA-1158 / Py2</strain>
    </source>
</reference>
<accession>A7IG68</accession>
<keyword evidence="1" id="KW-0472">Membrane</keyword>
<keyword evidence="3" id="KW-1185">Reference proteome</keyword>
<organism evidence="2 3">
    <name type="scientific">Xanthobacter autotrophicus (strain ATCC BAA-1158 / Py2)</name>
    <dbReference type="NCBI Taxonomy" id="78245"/>
    <lineage>
        <taxon>Bacteria</taxon>
        <taxon>Pseudomonadati</taxon>
        <taxon>Pseudomonadota</taxon>
        <taxon>Alphaproteobacteria</taxon>
        <taxon>Hyphomicrobiales</taxon>
        <taxon>Xanthobacteraceae</taxon>
        <taxon>Xanthobacter</taxon>
    </lineage>
</organism>
<dbReference type="EMBL" id="CP000781">
    <property type="protein sequence ID" value="ABS67011.1"/>
    <property type="molecule type" value="Genomic_DNA"/>
</dbReference>
<gene>
    <name evidence="2" type="ordered locus">Xaut_1766</name>
</gene>
<dbReference type="HOGENOM" id="CLU_2060563_0_0_5"/>
<dbReference type="Proteomes" id="UP000002417">
    <property type="component" value="Chromosome"/>
</dbReference>
<evidence type="ECO:0000313" key="2">
    <source>
        <dbReference type="EMBL" id="ABS67011.1"/>
    </source>
</evidence>
<evidence type="ECO:0000313" key="3">
    <source>
        <dbReference type="Proteomes" id="UP000002417"/>
    </source>
</evidence>
<sequence>MYTFDLRPKTSRGEDKSVNAHLTGLIVHRDGRGFPPDLQVLANLRLDTELKRERLARRPEPEAPDSRPPGSVLIVAALSAISGAVMGLVFGGHFTIATAVLVSVPVGVAVGMWVRGLAG</sequence>
<evidence type="ECO:0000256" key="1">
    <source>
        <dbReference type="SAM" id="Phobius"/>
    </source>
</evidence>
<feature type="transmembrane region" description="Helical" evidence="1">
    <location>
        <begin position="72"/>
        <end position="90"/>
    </location>
</feature>
<dbReference type="AlphaFoldDB" id="A7IG68"/>
<feature type="transmembrane region" description="Helical" evidence="1">
    <location>
        <begin position="96"/>
        <end position="114"/>
    </location>
</feature>
<keyword evidence="1" id="KW-1133">Transmembrane helix</keyword>
<protein>
    <submittedName>
        <fullName evidence="2">Uncharacterized protein</fullName>
    </submittedName>
</protein>
<keyword evidence="1" id="KW-0812">Transmembrane</keyword>
<name>A7IG68_XANP2</name>
<dbReference type="KEGG" id="xau:Xaut_1766"/>
<proteinExistence type="predicted"/>